<dbReference type="SMART" id="SM00248">
    <property type="entry name" value="ANK"/>
    <property type="match status" value="5"/>
</dbReference>
<dbReference type="PROSITE" id="PS50088">
    <property type="entry name" value="ANK_REPEAT"/>
    <property type="match status" value="2"/>
</dbReference>
<feature type="repeat" description="ANK" evidence="1">
    <location>
        <begin position="71"/>
        <end position="93"/>
    </location>
</feature>
<keyword evidence="2" id="KW-0812">Transmembrane</keyword>
<dbReference type="Pfam" id="PF12796">
    <property type="entry name" value="Ank_2"/>
    <property type="match status" value="1"/>
</dbReference>
<feature type="transmembrane region" description="Helical" evidence="2">
    <location>
        <begin position="395"/>
        <end position="416"/>
    </location>
</feature>
<feature type="repeat" description="ANK" evidence="1">
    <location>
        <begin position="105"/>
        <end position="127"/>
    </location>
</feature>
<feature type="transmembrane region" description="Helical" evidence="2">
    <location>
        <begin position="335"/>
        <end position="356"/>
    </location>
</feature>
<proteinExistence type="predicted"/>
<name>A0A8S9ILY2_BRACR</name>
<sequence length="442" mass="49632">MDPRLLSVAQSVDSVDALYSLIQADPCILQKVDVLPFVHTPLHEASSTGKIDLAVELMILQPSFAKKLNKDGLSPLHLAVENQHVELAQELIKFDPSLVRIRGRGGTTPLHLVAEKGHADLLTEFLFVCPESIRDANVNGETALHITVKNDRHEELEVLRGWMQRMLISDALSTEKHVLNTRDRDGNTALHLAAYKNDIKACSYPSFAVKELLECMSLNRNIQNKSGMTALDVLRANGSHMNIKETEKIIQHSGGKTRDSVTTFNTMSVFLKTPVSFWEHCSTGLARYKSNMTDGTRNALLVITALIITATYQTAVQPDDDEDFIKSNDVVSKIVLLWGFNTIAYFLSMALTFILIPVGGAYTWWYICITLPLDCSYVLSTYMKYNLRPNEIPISLIYIYVIVILGFLVGLLVFYVRWRRTTRKSGPEPKRELISEGFKTVV</sequence>
<dbReference type="EMBL" id="QGKY02001015">
    <property type="protein sequence ID" value="KAF2570156.1"/>
    <property type="molecule type" value="Genomic_DNA"/>
</dbReference>
<feature type="transmembrane region" description="Helical" evidence="2">
    <location>
        <begin position="363"/>
        <end position="383"/>
    </location>
</feature>
<dbReference type="Pfam" id="PF00023">
    <property type="entry name" value="Ank"/>
    <property type="match status" value="1"/>
</dbReference>
<keyword evidence="2" id="KW-1133">Transmembrane helix</keyword>
<dbReference type="Gene3D" id="1.25.40.20">
    <property type="entry name" value="Ankyrin repeat-containing domain"/>
    <property type="match status" value="1"/>
</dbReference>
<feature type="transmembrane region" description="Helical" evidence="2">
    <location>
        <begin position="298"/>
        <end position="315"/>
    </location>
</feature>
<protein>
    <recommendedName>
        <fullName evidence="4">PGG domain-containing protein</fullName>
    </recommendedName>
</protein>
<dbReference type="AlphaFoldDB" id="A0A8S9ILY2"/>
<evidence type="ECO:0000256" key="2">
    <source>
        <dbReference type="SAM" id="Phobius"/>
    </source>
</evidence>
<keyword evidence="2" id="KW-0472">Membrane</keyword>
<dbReference type="PANTHER" id="PTHR24128">
    <property type="entry name" value="HOMEOBOX PROTEIN WARIAI"/>
    <property type="match status" value="1"/>
</dbReference>
<organism evidence="3">
    <name type="scientific">Brassica cretica</name>
    <name type="common">Mustard</name>
    <dbReference type="NCBI Taxonomy" id="69181"/>
    <lineage>
        <taxon>Eukaryota</taxon>
        <taxon>Viridiplantae</taxon>
        <taxon>Streptophyta</taxon>
        <taxon>Embryophyta</taxon>
        <taxon>Tracheophyta</taxon>
        <taxon>Spermatophyta</taxon>
        <taxon>Magnoliopsida</taxon>
        <taxon>eudicotyledons</taxon>
        <taxon>Gunneridae</taxon>
        <taxon>Pentapetalae</taxon>
        <taxon>rosids</taxon>
        <taxon>malvids</taxon>
        <taxon>Brassicales</taxon>
        <taxon>Brassicaceae</taxon>
        <taxon>Brassiceae</taxon>
        <taxon>Brassica</taxon>
    </lineage>
</organism>
<dbReference type="SUPFAM" id="SSF48403">
    <property type="entry name" value="Ankyrin repeat"/>
    <property type="match status" value="1"/>
</dbReference>
<accession>A0A8S9ILY2</accession>
<gene>
    <name evidence="3" type="ORF">F2Q70_00004968</name>
</gene>
<reference evidence="3" key="1">
    <citation type="submission" date="2019-12" db="EMBL/GenBank/DDBJ databases">
        <title>Genome sequencing and annotation of Brassica cretica.</title>
        <authorList>
            <person name="Studholme D.J."/>
            <person name="Sarris P.F."/>
        </authorList>
    </citation>
    <scope>NUCLEOTIDE SEQUENCE</scope>
    <source>
        <strain evidence="3">PFS-102/07</strain>
        <tissue evidence="3">Leaf</tissue>
    </source>
</reference>
<dbReference type="PANTHER" id="PTHR24128:SF72">
    <property type="entry name" value="(RAPE) HYPOTHETICAL PROTEIN"/>
    <property type="match status" value="1"/>
</dbReference>
<evidence type="ECO:0000256" key="1">
    <source>
        <dbReference type="PROSITE-ProRule" id="PRU00023"/>
    </source>
</evidence>
<evidence type="ECO:0000313" key="3">
    <source>
        <dbReference type="EMBL" id="KAF2570156.1"/>
    </source>
</evidence>
<keyword evidence="1" id="KW-0040">ANK repeat</keyword>
<dbReference type="PROSITE" id="PS50297">
    <property type="entry name" value="ANK_REP_REGION"/>
    <property type="match status" value="2"/>
</dbReference>
<comment type="caution">
    <text evidence="3">The sequence shown here is derived from an EMBL/GenBank/DDBJ whole genome shotgun (WGS) entry which is preliminary data.</text>
</comment>
<evidence type="ECO:0008006" key="4">
    <source>
        <dbReference type="Google" id="ProtNLM"/>
    </source>
</evidence>
<dbReference type="InterPro" id="IPR036770">
    <property type="entry name" value="Ankyrin_rpt-contain_sf"/>
</dbReference>
<dbReference type="InterPro" id="IPR002110">
    <property type="entry name" value="Ankyrin_rpt"/>
</dbReference>